<evidence type="ECO:0000313" key="5">
    <source>
        <dbReference type="Proteomes" id="UP000683507"/>
    </source>
</evidence>
<keyword evidence="4" id="KW-0132">Cell division</keyword>
<dbReference type="GO" id="GO:0051301">
    <property type="term" value="P:cell division"/>
    <property type="evidence" value="ECO:0007669"/>
    <property type="project" value="UniProtKB-KW"/>
</dbReference>
<dbReference type="InterPro" id="IPR019734">
    <property type="entry name" value="TPR_rpt"/>
</dbReference>
<dbReference type="SUPFAM" id="SSF48452">
    <property type="entry name" value="TPR-like"/>
    <property type="match status" value="3"/>
</dbReference>
<evidence type="ECO:0000256" key="1">
    <source>
        <dbReference type="PROSITE-ProRule" id="PRU00339"/>
    </source>
</evidence>
<proteinExistence type="predicted"/>
<name>A0A916JPD6_9FLAO</name>
<feature type="repeat" description="TPR" evidence="1">
    <location>
        <begin position="680"/>
        <end position="713"/>
    </location>
</feature>
<dbReference type="SMART" id="SM00671">
    <property type="entry name" value="SEL1"/>
    <property type="match status" value="5"/>
</dbReference>
<keyword evidence="3" id="KW-0732">Signal</keyword>
<dbReference type="PANTHER" id="PTHR12558:SF13">
    <property type="entry name" value="CELL DIVISION CYCLE PROTEIN 27 HOMOLOG"/>
    <property type="match status" value="1"/>
</dbReference>
<dbReference type="InterPro" id="IPR006597">
    <property type="entry name" value="Sel1-like"/>
</dbReference>
<feature type="repeat" description="TPR" evidence="1">
    <location>
        <begin position="147"/>
        <end position="180"/>
    </location>
</feature>
<keyword evidence="4" id="KW-0131">Cell cycle</keyword>
<dbReference type="SMART" id="SM00028">
    <property type="entry name" value="TPR"/>
    <property type="match status" value="12"/>
</dbReference>
<dbReference type="PANTHER" id="PTHR12558">
    <property type="entry name" value="CELL DIVISION CYCLE 16,23,27"/>
    <property type="match status" value="1"/>
</dbReference>
<organism evidence="4 5">
    <name type="scientific">Parvicella tangerina</name>
    <dbReference type="NCBI Taxonomy" id="2829795"/>
    <lineage>
        <taxon>Bacteria</taxon>
        <taxon>Pseudomonadati</taxon>
        <taxon>Bacteroidota</taxon>
        <taxon>Flavobacteriia</taxon>
        <taxon>Flavobacteriales</taxon>
        <taxon>Parvicellaceae</taxon>
        <taxon>Parvicella</taxon>
    </lineage>
</organism>
<dbReference type="EMBL" id="OU015584">
    <property type="protein sequence ID" value="CAG5085337.1"/>
    <property type="molecule type" value="Genomic_DNA"/>
</dbReference>
<evidence type="ECO:0000313" key="4">
    <source>
        <dbReference type="EMBL" id="CAG5085337.1"/>
    </source>
</evidence>
<accession>A0A916JPD6</accession>
<feature type="repeat" description="TPR" evidence="1">
    <location>
        <begin position="286"/>
        <end position="319"/>
    </location>
</feature>
<dbReference type="Proteomes" id="UP000683507">
    <property type="component" value="Chromosome"/>
</dbReference>
<dbReference type="PROSITE" id="PS50005">
    <property type="entry name" value="TPR"/>
    <property type="match status" value="4"/>
</dbReference>
<sequence length="1061" mass="124285">MLYIERKYIFIQLVVLLMTISSVSMAQQSTIYTEEYTDYRTAQDLFDKEHFSAAQEKFFMVIEEIDNLQDEIRINSEYYAAICALELFHKDAEHLLNQFLFNHPDHPKGKKINFQLGRYYYRTKKLNDAIDYFEKVDQFDLSEDERIELQFKLGYSYFYKKKYEEAKPLFHQVIQTENEYYVPAQYYYSHLAYMDENYQTALEGFLKIADDPMFASVVPYYVTQIYYKQEKYEELLAYAPKYIEEISNKRKAEFMKLIGDAHYYLKQYEEAIPYLLEFRKGSSPVREDYYQLGYAYYASQQYENATKFLAKAVSKKDALSQVAYHHMGDAYLRMEQKPKARNAFKAASELDFDPEIRKNALYNYAKLAYELSNNPYNEAIDAFQQFIEDYPDDEEVNEAYEFLLKVYMTTKNYEQALKSLEKIKKMDDRMKMAYQSISYNLAVEEFHNKKYSAAITNFKKAQKYPVNKELTSESFYWIAEAYYNLKKYDLAASNYVEFKLEPGAALSPEFHNADYGIAYAYFMKSSPFEVIDNWENNDAVQSEHNELINQAVTAFRNFIILKDRVEPSKLQDAYMRLADCYYLLRNDEQAITYYNTAINNGSGDLSYAYFQKAESQGNLQNNSGRAATLETMLSKYPNSPYVLMGMLELADAYKILNQNQKAITAYKSFVSKYPKNANVARALSDIGFLYLRIQDYNNAETYALKVLDNYPHNKLEVEKSLETMKGVYEGRNDLPGYYDWLASRGYQVQPSEKDSTLWEPVQYAYDNGDCSELIKQGQIYIQQVPNGKEVINAHYYLASCYYESDRDKALFHYGEVINQGITSHYEEALQYAGYIAFDKKDYPLAISYYTKLEAAAINEENIRTSKIALMHAYKHEKDLSKTIEYANKVLNLTGLEENLEIEAMLNKGLAQKELTYYTEAKQTLKDCASQTKTIMGAEAKYNYCEILFLEEDHENCETNIMELVQQKPSYDYWVAKGIILLGRNYMALEDYFNAKHSLQSVVDHYEGKDQAEIVNTAQQLIDEIIEIESNQGEKKSMNEEEEDINFQNNLNEKEKSLFDND</sequence>
<feature type="signal peptide" evidence="3">
    <location>
        <begin position="1"/>
        <end position="26"/>
    </location>
</feature>
<gene>
    <name evidence="4" type="primary">cpoB_5</name>
    <name evidence="4" type="ORF">CRYO30217_02730</name>
</gene>
<keyword evidence="1" id="KW-0802">TPR repeat</keyword>
<keyword evidence="5" id="KW-1185">Reference proteome</keyword>
<protein>
    <submittedName>
        <fullName evidence="4">Cell division coordinator CpoB</fullName>
    </submittedName>
</protein>
<feature type="compositionally biased region" description="Basic and acidic residues" evidence="2">
    <location>
        <begin position="1051"/>
        <end position="1061"/>
    </location>
</feature>
<evidence type="ECO:0000256" key="3">
    <source>
        <dbReference type="SAM" id="SignalP"/>
    </source>
</evidence>
<dbReference type="KEGG" id="ptan:CRYO30217_02730"/>
<dbReference type="AlphaFoldDB" id="A0A916JPD6"/>
<feature type="region of interest" description="Disordered" evidence="2">
    <location>
        <begin position="1030"/>
        <end position="1061"/>
    </location>
</feature>
<dbReference type="Gene3D" id="1.25.40.10">
    <property type="entry name" value="Tetratricopeptide repeat domain"/>
    <property type="match status" value="8"/>
</dbReference>
<evidence type="ECO:0000256" key="2">
    <source>
        <dbReference type="SAM" id="MobiDB-lite"/>
    </source>
</evidence>
<dbReference type="Pfam" id="PF13174">
    <property type="entry name" value="TPR_6"/>
    <property type="match status" value="4"/>
</dbReference>
<dbReference type="Pfam" id="PF13181">
    <property type="entry name" value="TPR_8"/>
    <property type="match status" value="4"/>
</dbReference>
<dbReference type="RefSeq" id="WP_258542937.1">
    <property type="nucleotide sequence ID" value="NZ_OU015584.1"/>
</dbReference>
<feature type="repeat" description="TPR" evidence="1">
    <location>
        <begin position="110"/>
        <end position="143"/>
    </location>
</feature>
<reference evidence="4" key="1">
    <citation type="submission" date="2021-04" db="EMBL/GenBank/DDBJ databases">
        <authorList>
            <person name="Rodrigo-Torres L."/>
            <person name="Arahal R. D."/>
            <person name="Lucena T."/>
        </authorList>
    </citation>
    <scope>NUCLEOTIDE SEQUENCE</scope>
    <source>
        <strain evidence="4">AS29M-1</strain>
    </source>
</reference>
<dbReference type="InterPro" id="IPR011990">
    <property type="entry name" value="TPR-like_helical_dom_sf"/>
</dbReference>
<feature type="chain" id="PRO_5037034081" evidence="3">
    <location>
        <begin position="27"/>
        <end position="1061"/>
    </location>
</feature>
<dbReference type="SUPFAM" id="SSF81901">
    <property type="entry name" value="HCP-like"/>
    <property type="match status" value="1"/>
</dbReference>